<proteinExistence type="predicted"/>
<keyword evidence="1" id="KW-0175">Coiled coil</keyword>
<evidence type="ECO:0000313" key="2">
    <source>
        <dbReference type="EMBL" id="QHT92476.1"/>
    </source>
</evidence>
<dbReference type="EMBL" id="MN740185">
    <property type="protein sequence ID" value="QHT92476.1"/>
    <property type="molecule type" value="Genomic_DNA"/>
</dbReference>
<accession>A0A6C0IJ77</accession>
<protein>
    <submittedName>
        <fullName evidence="2">Uncharacterized protein</fullName>
    </submittedName>
</protein>
<name>A0A6C0IJ77_9ZZZZ</name>
<feature type="coiled-coil region" evidence="1">
    <location>
        <begin position="72"/>
        <end position="143"/>
    </location>
</feature>
<reference evidence="2" key="1">
    <citation type="journal article" date="2020" name="Nature">
        <title>Giant virus diversity and host interactions through global metagenomics.</title>
        <authorList>
            <person name="Schulz F."/>
            <person name="Roux S."/>
            <person name="Paez-Espino D."/>
            <person name="Jungbluth S."/>
            <person name="Walsh D.A."/>
            <person name="Denef V.J."/>
            <person name="McMahon K.D."/>
            <person name="Konstantinidis K.T."/>
            <person name="Eloe-Fadrosh E.A."/>
            <person name="Kyrpides N.C."/>
            <person name="Woyke T."/>
        </authorList>
    </citation>
    <scope>NUCLEOTIDE SEQUENCE</scope>
    <source>
        <strain evidence="2">GVMAG-M-3300023184-88</strain>
    </source>
</reference>
<dbReference type="AlphaFoldDB" id="A0A6C0IJ77"/>
<sequence>MMHRPIRNTKQLTINVRQEYDLPSIYTLGTVEEVEEALFIGASVQQSVRSRRSTDEFKKVTELKDAEIAQIRSAYQQQIASLQSTLDSLSSEKERLYSEYSEKVKTATGAERASCMKEGDEKLRLLRKEYDSLVAKYDVAEVRKRSLEESRDKDIADAVAKTEALMEKLVAAKQDQLDKMEVSNKRLADSILKQTEEIGKLSSVLGKRQANVKQKGNAFEEQFGGILRRNYAVCQGFALRQTALNGTGHEMDYLMELEGHHVLWELKEYSGVVPKAEVEKFVRDLKENPNATIGIMVSRHTDIYGKAVTGPLLTEFDDNKMMVYINRYEEFSGEDEGRLFQMVLSLCRIWWQYGKTESGAFDRAEMIRELEVAVADMGKRRTEWRRHKAHLDEVGRWCLDLLDESEGRLDRILKKARGADCFAVGGAIVIPEGVFRETADEKDVMWIGSIMRVCQAGDEIEVRELVDLLGAHHKLSKDTIRSNIMAVLKDSAVFRKGLIKFVKGISKTTEPCLIQLNQVIV</sequence>
<organism evidence="2">
    <name type="scientific">viral metagenome</name>
    <dbReference type="NCBI Taxonomy" id="1070528"/>
    <lineage>
        <taxon>unclassified sequences</taxon>
        <taxon>metagenomes</taxon>
        <taxon>organismal metagenomes</taxon>
    </lineage>
</organism>
<evidence type="ECO:0000256" key="1">
    <source>
        <dbReference type="SAM" id="Coils"/>
    </source>
</evidence>